<dbReference type="PANTHER" id="PTHR11266">
    <property type="entry name" value="PEROXISOMAL MEMBRANE PROTEIN 2, PXMP2 MPV17"/>
    <property type="match status" value="1"/>
</dbReference>
<sequence length="226" mass="23962">MASGQGIGRRGLGVLGAPNGSGASGKTGAGGGGGAEGRAGGRAWPREPARRSLAGAPRAGMAAWWPAMLRAVRRYPWPTNVLLYAALFSAGDALQQRLRGGPADWQQTRRVATVAVTFHANFNYVWLRLLERALPGRAPRTVLAKVLCDQAIGGPVAVSAFYAERSDVLAFCAADQLRPGSCSLEDGLHGTLWFSVGHLPLLFTTEWRWHVQVGFCLPSCKGGQCP</sequence>
<proteinExistence type="inferred from homology"/>
<keyword evidence="8" id="KW-1185">Reference proteome</keyword>
<feature type="compositionally biased region" description="Gly residues" evidence="7">
    <location>
        <begin position="1"/>
        <end position="14"/>
    </location>
</feature>
<reference evidence="9" key="1">
    <citation type="submission" date="2025-08" db="UniProtKB">
        <authorList>
            <consortium name="RefSeq"/>
        </authorList>
    </citation>
    <scope>IDENTIFICATION</scope>
    <source>
        <tissue evidence="9">Brain</tissue>
    </source>
</reference>
<evidence type="ECO:0000256" key="2">
    <source>
        <dbReference type="ARBA" id="ARBA00006824"/>
    </source>
</evidence>
<dbReference type="RefSeq" id="XP_044928079.1">
    <property type="nucleotide sequence ID" value="XM_045072144.1"/>
</dbReference>
<keyword evidence="5" id="KW-0472">Membrane</keyword>
<evidence type="ECO:0000256" key="3">
    <source>
        <dbReference type="ARBA" id="ARBA00022692"/>
    </source>
</evidence>
<evidence type="ECO:0000256" key="5">
    <source>
        <dbReference type="ARBA" id="ARBA00023136"/>
    </source>
</evidence>
<dbReference type="PANTHER" id="PTHR11266:SF39">
    <property type="entry name" value="MPV17-LIKE PROTEIN"/>
    <property type="match status" value="1"/>
</dbReference>
<dbReference type="Proteomes" id="UP000000715">
    <property type="component" value="Unplaced"/>
</dbReference>
<keyword evidence="4" id="KW-1133">Transmembrane helix</keyword>
<comment type="subcellular location">
    <subcellularLocation>
        <location evidence="1">Membrane</location>
        <topology evidence="1">Multi-pass membrane protein</topology>
    </subcellularLocation>
</comment>
<evidence type="ECO:0000256" key="4">
    <source>
        <dbReference type="ARBA" id="ARBA00022989"/>
    </source>
</evidence>
<organism evidence="8 9">
    <name type="scientific">Mustela putorius furo</name>
    <name type="common">European domestic ferret</name>
    <name type="synonym">Mustela furo</name>
    <dbReference type="NCBI Taxonomy" id="9669"/>
    <lineage>
        <taxon>Eukaryota</taxon>
        <taxon>Metazoa</taxon>
        <taxon>Chordata</taxon>
        <taxon>Craniata</taxon>
        <taxon>Vertebrata</taxon>
        <taxon>Euteleostomi</taxon>
        <taxon>Mammalia</taxon>
        <taxon>Eutheria</taxon>
        <taxon>Laurasiatheria</taxon>
        <taxon>Carnivora</taxon>
        <taxon>Caniformia</taxon>
        <taxon>Musteloidea</taxon>
        <taxon>Mustelidae</taxon>
        <taxon>Mustelinae</taxon>
        <taxon>Mustela</taxon>
    </lineage>
</organism>
<dbReference type="CTD" id="255027"/>
<dbReference type="GO" id="GO:0005739">
    <property type="term" value="C:mitochondrion"/>
    <property type="evidence" value="ECO:0007669"/>
    <property type="project" value="TreeGrafter"/>
</dbReference>
<dbReference type="GO" id="GO:0016020">
    <property type="term" value="C:membrane"/>
    <property type="evidence" value="ECO:0007669"/>
    <property type="project" value="UniProtKB-SubCell"/>
</dbReference>
<evidence type="ECO:0000313" key="8">
    <source>
        <dbReference type="Proteomes" id="UP000000715"/>
    </source>
</evidence>
<dbReference type="GO" id="GO:0061668">
    <property type="term" value="P:mitochondrial ribosome assembly"/>
    <property type="evidence" value="ECO:0007669"/>
    <property type="project" value="TreeGrafter"/>
</dbReference>
<gene>
    <name evidence="9" type="primary">MPV17L</name>
</gene>
<evidence type="ECO:0000256" key="7">
    <source>
        <dbReference type="SAM" id="MobiDB-lite"/>
    </source>
</evidence>
<evidence type="ECO:0000256" key="1">
    <source>
        <dbReference type="ARBA" id="ARBA00004141"/>
    </source>
</evidence>
<feature type="region of interest" description="Disordered" evidence="7">
    <location>
        <begin position="1"/>
        <end position="46"/>
    </location>
</feature>
<feature type="compositionally biased region" description="Gly residues" evidence="7">
    <location>
        <begin position="22"/>
        <end position="40"/>
    </location>
</feature>
<protein>
    <submittedName>
        <fullName evidence="9">Mpv17-like protein isoform X2</fullName>
    </submittedName>
</protein>
<dbReference type="AlphaFoldDB" id="A0A8U0RSD2"/>
<evidence type="ECO:0000313" key="9">
    <source>
        <dbReference type="RefSeq" id="XP_044928079.1"/>
    </source>
</evidence>
<dbReference type="GeneID" id="101680148"/>
<dbReference type="OrthoDB" id="5345392at2759"/>
<keyword evidence="3" id="KW-0812">Transmembrane</keyword>
<accession>A0A8U0RSD2</accession>
<dbReference type="InterPro" id="IPR007248">
    <property type="entry name" value="Mpv17_PMP22"/>
</dbReference>
<comment type="similarity">
    <text evidence="2 6">Belongs to the peroxisomal membrane protein PXMP2/4 family.</text>
</comment>
<evidence type="ECO:0000256" key="6">
    <source>
        <dbReference type="RuleBase" id="RU363053"/>
    </source>
</evidence>
<name>A0A8U0RSD2_MUSPF</name>